<sequence>MNHPSSPSLSALPAASAQAQQHSLAADDPATRSYQQAQRNGLLGAWSCGLHLGPHQVLWAAGADTPMPSVRLSLPLGGERTARQFFRHAVPTPLELENAIAAVEDEVHVGHQQLQGLLPGGQVWAPWSADTALHDLATLAGVPPGAQRVLTLEAMERLFNRLAAVAEGRPAAHEGLPEDPVFAGTLLVLRELMHHLPFATLTLMNRP</sequence>
<evidence type="ECO:0000256" key="1">
    <source>
        <dbReference type="SAM" id="MobiDB-lite"/>
    </source>
</evidence>
<dbReference type="RefSeq" id="WP_146871853.1">
    <property type="nucleotide sequence ID" value="NZ_CAXUSK020000001.1"/>
</dbReference>
<proteinExistence type="predicted"/>
<feature type="region of interest" description="Disordered" evidence="1">
    <location>
        <begin position="1"/>
        <end position="33"/>
    </location>
</feature>
<evidence type="ECO:0000313" key="2">
    <source>
        <dbReference type="EMBL" id="TWG34662.1"/>
    </source>
</evidence>
<gene>
    <name evidence="2" type="ORF">ATF69_3666</name>
</gene>
<dbReference type="Gene3D" id="3.30.420.150">
    <property type="entry name" value="Exopolyphosphatase. Domain 2"/>
    <property type="match status" value="1"/>
</dbReference>
<dbReference type="Proteomes" id="UP000321485">
    <property type="component" value="Unassembled WGS sequence"/>
</dbReference>
<dbReference type="AlphaFoldDB" id="A0A561XF13"/>
<protein>
    <submittedName>
        <fullName evidence="2">Uncharacterized protein</fullName>
    </submittedName>
</protein>
<feature type="compositionally biased region" description="Low complexity" evidence="1">
    <location>
        <begin position="1"/>
        <end position="26"/>
    </location>
</feature>
<name>A0A561XF13_ACIDE</name>
<dbReference type="EMBL" id="VJWE01000016">
    <property type="protein sequence ID" value="TWG34662.1"/>
    <property type="molecule type" value="Genomic_DNA"/>
</dbReference>
<organism evidence="2 3">
    <name type="scientific">Acidovorax delafieldii</name>
    <name type="common">Pseudomonas delafieldii</name>
    <dbReference type="NCBI Taxonomy" id="47920"/>
    <lineage>
        <taxon>Bacteria</taxon>
        <taxon>Pseudomonadati</taxon>
        <taxon>Pseudomonadota</taxon>
        <taxon>Betaproteobacteria</taxon>
        <taxon>Burkholderiales</taxon>
        <taxon>Comamonadaceae</taxon>
        <taxon>Acidovorax</taxon>
    </lineage>
</organism>
<evidence type="ECO:0000313" key="3">
    <source>
        <dbReference type="Proteomes" id="UP000321485"/>
    </source>
</evidence>
<dbReference type="GeneID" id="51112707"/>
<accession>A0A561XF13</accession>
<comment type="caution">
    <text evidence="2">The sequence shown here is derived from an EMBL/GenBank/DDBJ whole genome shotgun (WGS) entry which is preliminary data.</text>
</comment>
<reference evidence="2 3" key="1">
    <citation type="journal article" date="2015" name="Stand. Genomic Sci.">
        <title>Genomic Encyclopedia of Bacterial and Archaeal Type Strains, Phase III: the genomes of soil and plant-associated and newly described type strains.</title>
        <authorList>
            <person name="Whitman W.B."/>
            <person name="Woyke T."/>
            <person name="Klenk H.P."/>
            <person name="Zhou Y."/>
            <person name="Lilburn T.G."/>
            <person name="Beck B.J."/>
            <person name="De Vos P."/>
            <person name="Vandamme P."/>
            <person name="Eisen J.A."/>
            <person name="Garrity G."/>
            <person name="Hugenholtz P."/>
            <person name="Kyrpides N.C."/>
        </authorList>
    </citation>
    <scope>NUCLEOTIDE SEQUENCE [LARGE SCALE GENOMIC DNA]</scope>
    <source>
        <strain evidence="2 3">DSM 64</strain>
    </source>
</reference>